<dbReference type="OrthoDB" id="1144283at2759"/>
<reference evidence="1 2" key="1">
    <citation type="submission" date="2019-09" db="EMBL/GenBank/DDBJ databases">
        <authorList>
            <person name="Ou C."/>
        </authorList>
    </citation>
    <scope>NUCLEOTIDE SEQUENCE [LARGE SCALE GENOMIC DNA]</scope>
    <source>
        <strain evidence="1">S2</strain>
        <tissue evidence="1">Leaf</tissue>
    </source>
</reference>
<gene>
    <name evidence="1" type="ORF">D8674_011304</name>
</gene>
<evidence type="ECO:0000313" key="2">
    <source>
        <dbReference type="Proteomes" id="UP000327157"/>
    </source>
</evidence>
<organism evidence="1 2">
    <name type="scientific">Pyrus ussuriensis x Pyrus communis</name>
    <dbReference type="NCBI Taxonomy" id="2448454"/>
    <lineage>
        <taxon>Eukaryota</taxon>
        <taxon>Viridiplantae</taxon>
        <taxon>Streptophyta</taxon>
        <taxon>Embryophyta</taxon>
        <taxon>Tracheophyta</taxon>
        <taxon>Spermatophyta</taxon>
        <taxon>Magnoliopsida</taxon>
        <taxon>eudicotyledons</taxon>
        <taxon>Gunneridae</taxon>
        <taxon>Pentapetalae</taxon>
        <taxon>rosids</taxon>
        <taxon>fabids</taxon>
        <taxon>Rosales</taxon>
        <taxon>Rosaceae</taxon>
        <taxon>Amygdaloideae</taxon>
        <taxon>Maleae</taxon>
        <taxon>Pyrus</taxon>
    </lineage>
</organism>
<evidence type="ECO:0000313" key="1">
    <source>
        <dbReference type="EMBL" id="KAB2608136.1"/>
    </source>
</evidence>
<reference evidence="2" key="2">
    <citation type="submission" date="2019-10" db="EMBL/GenBank/DDBJ databases">
        <title>A de novo genome assembly of a pear dwarfing rootstock.</title>
        <authorList>
            <person name="Wang F."/>
            <person name="Wang J."/>
            <person name="Li S."/>
            <person name="Zhang Y."/>
            <person name="Fang M."/>
            <person name="Ma L."/>
            <person name="Zhao Y."/>
            <person name="Jiang S."/>
        </authorList>
    </citation>
    <scope>NUCLEOTIDE SEQUENCE [LARGE SCALE GENOMIC DNA]</scope>
</reference>
<sequence>MTKKKDTKQLAYACSDTIGYLRVMFLSKPKLDKSKKVQSKARSSYNDAYALVSWATSKRLKFTFIEKYVDTKLGFTA</sequence>
<dbReference type="Proteomes" id="UP000327157">
    <property type="component" value="Chromosome 14"/>
</dbReference>
<accession>A0A5N5FYG1</accession>
<dbReference type="EMBL" id="SMOL01000553">
    <property type="protein sequence ID" value="KAB2608136.1"/>
    <property type="molecule type" value="Genomic_DNA"/>
</dbReference>
<proteinExistence type="predicted"/>
<name>A0A5N5FYG1_9ROSA</name>
<keyword evidence="2" id="KW-1185">Reference proteome</keyword>
<comment type="caution">
    <text evidence="1">The sequence shown here is derived from an EMBL/GenBank/DDBJ whole genome shotgun (WGS) entry which is preliminary data.</text>
</comment>
<protein>
    <submittedName>
        <fullName evidence="1">Uncharacterized protein</fullName>
    </submittedName>
</protein>
<dbReference type="AlphaFoldDB" id="A0A5N5FYG1"/>
<reference evidence="1 2" key="3">
    <citation type="submission" date="2019-11" db="EMBL/GenBank/DDBJ databases">
        <title>A de novo genome assembly of a pear dwarfing rootstock.</title>
        <authorList>
            <person name="Wang F."/>
            <person name="Wang J."/>
            <person name="Li S."/>
            <person name="Zhang Y."/>
            <person name="Fang M."/>
            <person name="Ma L."/>
            <person name="Zhao Y."/>
            <person name="Jiang S."/>
        </authorList>
    </citation>
    <scope>NUCLEOTIDE SEQUENCE [LARGE SCALE GENOMIC DNA]</scope>
    <source>
        <strain evidence="1">S2</strain>
        <tissue evidence="1">Leaf</tissue>
    </source>
</reference>